<name>A0A1J1IVI1_9DIPT</name>
<dbReference type="AlphaFoldDB" id="A0A1J1IVI1"/>
<evidence type="ECO:0000313" key="3">
    <source>
        <dbReference type="Proteomes" id="UP000183832"/>
    </source>
</evidence>
<sequence>MGRQKAIRLECEKTSSNSQNKKEKNRTKSLSTSLNSKCDVLSRRSRRLKYLWRGFKNMDGICNLHIGQYKLTYSGMPTMCCKW</sequence>
<organism evidence="2 3">
    <name type="scientific">Clunio marinus</name>
    <dbReference type="NCBI Taxonomy" id="568069"/>
    <lineage>
        <taxon>Eukaryota</taxon>
        <taxon>Metazoa</taxon>
        <taxon>Ecdysozoa</taxon>
        <taxon>Arthropoda</taxon>
        <taxon>Hexapoda</taxon>
        <taxon>Insecta</taxon>
        <taxon>Pterygota</taxon>
        <taxon>Neoptera</taxon>
        <taxon>Endopterygota</taxon>
        <taxon>Diptera</taxon>
        <taxon>Nematocera</taxon>
        <taxon>Chironomoidea</taxon>
        <taxon>Chironomidae</taxon>
        <taxon>Clunio</taxon>
    </lineage>
</organism>
<protein>
    <submittedName>
        <fullName evidence="2">CLUMA_CG016628, isoform A</fullName>
    </submittedName>
</protein>
<evidence type="ECO:0000256" key="1">
    <source>
        <dbReference type="SAM" id="MobiDB-lite"/>
    </source>
</evidence>
<gene>
    <name evidence="2" type="ORF">CLUMA_CG016628</name>
</gene>
<evidence type="ECO:0000313" key="2">
    <source>
        <dbReference type="EMBL" id="CRL03150.1"/>
    </source>
</evidence>
<feature type="region of interest" description="Disordered" evidence="1">
    <location>
        <begin position="1"/>
        <end position="34"/>
    </location>
</feature>
<reference evidence="2 3" key="1">
    <citation type="submission" date="2015-04" db="EMBL/GenBank/DDBJ databases">
        <authorList>
            <person name="Syromyatnikov M.Y."/>
            <person name="Popov V.N."/>
        </authorList>
    </citation>
    <scope>NUCLEOTIDE SEQUENCE [LARGE SCALE GENOMIC DNA]</scope>
</reference>
<accession>A0A1J1IVI1</accession>
<dbReference type="EMBL" id="CVRI01000059">
    <property type="protein sequence ID" value="CRL03150.1"/>
    <property type="molecule type" value="Genomic_DNA"/>
</dbReference>
<keyword evidence="3" id="KW-1185">Reference proteome</keyword>
<proteinExistence type="predicted"/>
<dbReference type="Proteomes" id="UP000183832">
    <property type="component" value="Unassembled WGS sequence"/>
</dbReference>